<evidence type="ECO:0000256" key="1">
    <source>
        <dbReference type="ARBA" id="ARBA00023015"/>
    </source>
</evidence>
<feature type="transmembrane region" description="Helical" evidence="4">
    <location>
        <begin position="129"/>
        <end position="152"/>
    </location>
</feature>
<dbReference type="SUPFAM" id="SSF46894">
    <property type="entry name" value="C-terminal effector domain of the bipartite response regulators"/>
    <property type="match status" value="1"/>
</dbReference>
<reference evidence="6 7" key="1">
    <citation type="submission" date="2019-12" db="EMBL/GenBank/DDBJ databases">
        <title>Microbes associate with the intestines of laboratory mice.</title>
        <authorList>
            <person name="Navarre W."/>
            <person name="Wong E."/>
        </authorList>
    </citation>
    <scope>NUCLEOTIDE SEQUENCE [LARGE SCALE GENOMIC DNA]</scope>
    <source>
        <strain evidence="6 7">NM66_B29</strain>
    </source>
</reference>
<keyword evidence="4" id="KW-1133">Transmembrane helix</keyword>
<dbReference type="SMART" id="SM00421">
    <property type="entry name" value="HTH_LUXR"/>
    <property type="match status" value="1"/>
</dbReference>
<feature type="transmembrane region" description="Helical" evidence="4">
    <location>
        <begin position="382"/>
        <end position="400"/>
    </location>
</feature>
<evidence type="ECO:0000256" key="2">
    <source>
        <dbReference type="ARBA" id="ARBA00023125"/>
    </source>
</evidence>
<dbReference type="Proteomes" id="UP000463388">
    <property type="component" value="Unassembled WGS sequence"/>
</dbReference>
<dbReference type="Pfam" id="PF00196">
    <property type="entry name" value="GerE"/>
    <property type="match status" value="1"/>
</dbReference>
<evidence type="ECO:0000256" key="3">
    <source>
        <dbReference type="ARBA" id="ARBA00023163"/>
    </source>
</evidence>
<evidence type="ECO:0000256" key="4">
    <source>
        <dbReference type="SAM" id="Phobius"/>
    </source>
</evidence>
<sequence length="565" mass="59285">MIEGGHRCCLRPRTVAAMALPGGDGEIGRKRGTAMSDAMGMTERDGVDVPKGALAQEQLRETIGLALVPFRWDLLGFGLSRAQATALLAFAANEIWISGASLAVQEVVFMLAAATALAIAMFAKRRADLAAPVGAVVAFLTVGVLGMVSIMIGKFDGSGVLLVAGFSLAGASAGFFETAWGPKFVRLSQAGIQLYTLFGMAVSSLFGIMLSFLPGNGFYLASLTLLGVQAVLLLVRRRADEAAGEGGGSEAALPSTGAAAVTASGLPPADRVAQRDRGPARTVLAILATTLAFSLIYNMFITLAYSSLPSDAASQIRFWANLLAACVIICSFLLLRPVRPATLFHLVLPVVTLGFVLFLLSPGLLGEGALMASSIGRKFFDIFVWIIVAEAASLPGIGAWRSFGLLTAAKNFGYGVGLLGAHAALAAVDADIVQVAAIVAVLILGLVVLLSWLFPERMLSRLFHTAPAAPAAGAVAHESESAFEASIARVAERGRLTPRECEVMGLLARGRNIPAIAEKLCISKGTAHTHATHVYQKLDVHRQQELIELIEREKTKNVSPVQIGD</sequence>
<feature type="transmembrane region" description="Helical" evidence="4">
    <location>
        <begin position="412"/>
        <end position="428"/>
    </location>
</feature>
<evidence type="ECO:0000313" key="7">
    <source>
        <dbReference type="Proteomes" id="UP000463388"/>
    </source>
</evidence>
<evidence type="ECO:0000313" key="6">
    <source>
        <dbReference type="EMBL" id="MVX60218.1"/>
    </source>
</evidence>
<dbReference type="GO" id="GO:0006355">
    <property type="term" value="P:regulation of DNA-templated transcription"/>
    <property type="evidence" value="ECO:0007669"/>
    <property type="project" value="InterPro"/>
</dbReference>
<proteinExistence type="predicted"/>
<feature type="transmembrane region" description="Helical" evidence="4">
    <location>
        <begin position="192"/>
        <end position="212"/>
    </location>
</feature>
<keyword evidence="7" id="KW-1185">Reference proteome</keyword>
<feature type="transmembrane region" description="Helical" evidence="4">
    <location>
        <begin position="158"/>
        <end position="180"/>
    </location>
</feature>
<name>A0A6N8JK36_9ACTN</name>
<keyword evidence="2" id="KW-0238">DNA-binding</keyword>
<organism evidence="6 7">
    <name type="scientific">Adlercreutzia mucosicola</name>
    <dbReference type="NCBI Taxonomy" id="580026"/>
    <lineage>
        <taxon>Bacteria</taxon>
        <taxon>Bacillati</taxon>
        <taxon>Actinomycetota</taxon>
        <taxon>Coriobacteriia</taxon>
        <taxon>Eggerthellales</taxon>
        <taxon>Eggerthellaceae</taxon>
        <taxon>Adlercreutzia</taxon>
    </lineage>
</organism>
<keyword evidence="1" id="KW-0805">Transcription regulation</keyword>
<feature type="domain" description="HTH luxR-type" evidence="5">
    <location>
        <begin position="489"/>
        <end position="554"/>
    </location>
</feature>
<feature type="transmembrane region" description="Helical" evidence="4">
    <location>
        <begin position="434"/>
        <end position="454"/>
    </location>
</feature>
<evidence type="ECO:0000259" key="5">
    <source>
        <dbReference type="PROSITE" id="PS50043"/>
    </source>
</evidence>
<dbReference type="PRINTS" id="PR00038">
    <property type="entry name" value="HTHLUXR"/>
</dbReference>
<accession>A0A6N8JK36</accession>
<dbReference type="InterPro" id="IPR036388">
    <property type="entry name" value="WH-like_DNA-bd_sf"/>
</dbReference>
<gene>
    <name evidence="6" type="ORF">GKZ27_01860</name>
</gene>
<keyword evidence="3" id="KW-0804">Transcription</keyword>
<dbReference type="PROSITE" id="PS50043">
    <property type="entry name" value="HTH_LUXR_2"/>
    <property type="match status" value="1"/>
</dbReference>
<dbReference type="Gene3D" id="1.10.10.10">
    <property type="entry name" value="Winged helix-like DNA-binding domain superfamily/Winged helix DNA-binding domain"/>
    <property type="match status" value="1"/>
</dbReference>
<dbReference type="InterPro" id="IPR000792">
    <property type="entry name" value="Tscrpt_reg_LuxR_C"/>
</dbReference>
<dbReference type="GO" id="GO:0003677">
    <property type="term" value="F:DNA binding"/>
    <property type="evidence" value="ECO:0007669"/>
    <property type="project" value="UniProtKB-KW"/>
</dbReference>
<dbReference type="PANTHER" id="PTHR44688:SF16">
    <property type="entry name" value="DNA-BINDING TRANSCRIPTIONAL ACTIVATOR DEVR_DOSR"/>
    <property type="match status" value="1"/>
</dbReference>
<feature type="transmembrane region" description="Helical" evidence="4">
    <location>
        <begin position="283"/>
        <end position="306"/>
    </location>
</feature>
<comment type="caution">
    <text evidence="6">The sequence shown here is derived from an EMBL/GenBank/DDBJ whole genome shotgun (WGS) entry which is preliminary data.</text>
</comment>
<dbReference type="CDD" id="cd06170">
    <property type="entry name" value="LuxR_C_like"/>
    <property type="match status" value="1"/>
</dbReference>
<dbReference type="InterPro" id="IPR016032">
    <property type="entry name" value="Sig_transdc_resp-reg_C-effctor"/>
</dbReference>
<feature type="transmembrane region" description="Helical" evidence="4">
    <location>
        <begin position="318"/>
        <end position="335"/>
    </location>
</feature>
<feature type="transmembrane region" description="Helical" evidence="4">
    <location>
        <begin position="218"/>
        <end position="235"/>
    </location>
</feature>
<feature type="transmembrane region" description="Helical" evidence="4">
    <location>
        <begin position="342"/>
        <end position="362"/>
    </location>
</feature>
<keyword evidence="4" id="KW-0472">Membrane</keyword>
<dbReference type="AlphaFoldDB" id="A0A6N8JK36"/>
<dbReference type="PANTHER" id="PTHR44688">
    <property type="entry name" value="DNA-BINDING TRANSCRIPTIONAL ACTIVATOR DEVR_DOSR"/>
    <property type="match status" value="1"/>
</dbReference>
<dbReference type="EMBL" id="WSRR01000002">
    <property type="protein sequence ID" value="MVX60218.1"/>
    <property type="molecule type" value="Genomic_DNA"/>
</dbReference>
<feature type="transmembrane region" description="Helical" evidence="4">
    <location>
        <begin position="95"/>
        <end position="122"/>
    </location>
</feature>
<keyword evidence="4" id="KW-0812">Transmembrane</keyword>
<protein>
    <recommendedName>
        <fullName evidence="5">HTH luxR-type domain-containing protein</fullName>
    </recommendedName>
</protein>